<feature type="binding site" evidence="7">
    <location>
        <position position="36"/>
    </location>
    <ligand>
        <name>ATP</name>
        <dbReference type="ChEBI" id="CHEBI:30616"/>
    </ligand>
</feature>
<feature type="region of interest" description="Disordered" evidence="8">
    <location>
        <begin position="341"/>
        <end position="473"/>
    </location>
</feature>
<feature type="compositionally biased region" description="Low complexity" evidence="8">
    <location>
        <begin position="345"/>
        <end position="363"/>
    </location>
</feature>
<evidence type="ECO:0000256" key="2">
    <source>
        <dbReference type="ARBA" id="ARBA00022527"/>
    </source>
</evidence>
<proteinExistence type="predicted"/>
<comment type="caution">
    <text evidence="10">The sequence shown here is derived from an EMBL/GenBank/DDBJ whole genome shotgun (WGS) entry which is preliminary data.</text>
</comment>
<dbReference type="GO" id="GO:0016301">
    <property type="term" value="F:kinase activity"/>
    <property type="evidence" value="ECO:0007669"/>
    <property type="project" value="UniProtKB-KW"/>
</dbReference>
<accession>A0ABQ7FB95</accession>
<dbReference type="PROSITE" id="PS00107">
    <property type="entry name" value="PROTEIN_KINASE_ATP"/>
    <property type="match status" value="1"/>
</dbReference>
<evidence type="ECO:0000256" key="1">
    <source>
        <dbReference type="ARBA" id="ARBA00012513"/>
    </source>
</evidence>
<evidence type="ECO:0000256" key="8">
    <source>
        <dbReference type="SAM" id="MobiDB-lite"/>
    </source>
</evidence>
<dbReference type="PROSITE" id="PS50011">
    <property type="entry name" value="PROTEIN_KINASE_DOM"/>
    <property type="match status" value="1"/>
</dbReference>
<keyword evidence="3" id="KW-0808">Transferase</keyword>
<feature type="domain" description="Protein kinase" evidence="9">
    <location>
        <begin position="7"/>
        <end position="261"/>
    </location>
</feature>
<dbReference type="InterPro" id="IPR008271">
    <property type="entry name" value="Ser/Thr_kinase_AS"/>
</dbReference>
<dbReference type="Gene3D" id="1.10.510.10">
    <property type="entry name" value="Transferase(Phosphotransferase) domain 1"/>
    <property type="match status" value="1"/>
</dbReference>
<feature type="compositionally biased region" description="Low complexity" evidence="8">
    <location>
        <begin position="386"/>
        <end position="400"/>
    </location>
</feature>
<dbReference type="PANTHER" id="PTHR43289:SF6">
    <property type="entry name" value="SERINE_THREONINE-PROTEIN KINASE NEKL-3"/>
    <property type="match status" value="1"/>
</dbReference>
<dbReference type="EMBL" id="WHPN01000391">
    <property type="protein sequence ID" value="KAF4406035.1"/>
    <property type="molecule type" value="Genomic_DNA"/>
</dbReference>
<evidence type="ECO:0000313" key="10">
    <source>
        <dbReference type="EMBL" id="KAF4406035.1"/>
    </source>
</evidence>
<name>A0ABQ7FB95_9ACTN</name>
<feature type="region of interest" description="Disordered" evidence="8">
    <location>
        <begin position="289"/>
        <end position="313"/>
    </location>
</feature>
<evidence type="ECO:0000259" key="9">
    <source>
        <dbReference type="PROSITE" id="PS50011"/>
    </source>
</evidence>
<dbReference type="PROSITE" id="PS00108">
    <property type="entry name" value="PROTEIN_KINASE_ST"/>
    <property type="match status" value="1"/>
</dbReference>
<dbReference type="InterPro" id="IPR011009">
    <property type="entry name" value="Kinase-like_dom_sf"/>
</dbReference>
<feature type="compositionally biased region" description="Basic and acidic residues" evidence="8">
    <location>
        <begin position="449"/>
        <end position="466"/>
    </location>
</feature>
<protein>
    <recommendedName>
        <fullName evidence="1">non-specific serine/threonine protein kinase</fullName>
        <ecNumber evidence="1">2.7.11.1</ecNumber>
    </recommendedName>
</protein>
<sequence>MLTAERYRLVELIGRGAMGEVWRAEDTELGREVAVKLLLEHAAVDDAAERFRQEARISARLNHPNVVAAYDFGDEDGRCYLVMELVSGHSLRKELEAYGPLALGEARRVVGQAATGLVAAHACDVVHRDIKPANLLLADDGTVKIADFGIARATASSSSLTRKNALLGTSAYLAPERLRSRDSGPPSDVYALGCVLYETLCGRPPFFGEPAAVAYQHVNAQPQSPDELRSGVPAALAGFVLRMLAKDPLARPTAAETARFLAGESAETVAVAPATVAAATAPAATATAAAAAAEPGSPETPAPPGRGRRSRRAAVPVAAAAAAALLAAGYLGFHLGSGPGDTLRGPVPGESGPPTSSEPGRTPADGDQQSGPGDGRAALEHQPQTPDESPSGPAESEPAPQDTTDGPPAEETHGAPAEGSAGNPTDNAGNPTDNAAGNATGNATGHADGAGERGREQREEAGRKGTEGQGTRQ</sequence>
<evidence type="ECO:0000256" key="7">
    <source>
        <dbReference type="PROSITE-ProRule" id="PRU10141"/>
    </source>
</evidence>
<evidence type="ECO:0000313" key="11">
    <source>
        <dbReference type="Proteomes" id="UP000621266"/>
    </source>
</evidence>
<dbReference type="InterPro" id="IPR000719">
    <property type="entry name" value="Prot_kinase_dom"/>
</dbReference>
<evidence type="ECO:0000256" key="4">
    <source>
        <dbReference type="ARBA" id="ARBA00022741"/>
    </source>
</evidence>
<organism evidence="10 11">
    <name type="scientific">Streptomyces lycii</name>
    <dbReference type="NCBI Taxonomy" id="2654337"/>
    <lineage>
        <taxon>Bacteria</taxon>
        <taxon>Bacillati</taxon>
        <taxon>Actinomycetota</taxon>
        <taxon>Actinomycetes</taxon>
        <taxon>Kitasatosporales</taxon>
        <taxon>Streptomycetaceae</taxon>
        <taxon>Streptomyces</taxon>
    </lineage>
</organism>
<evidence type="ECO:0000256" key="3">
    <source>
        <dbReference type="ARBA" id="ARBA00022679"/>
    </source>
</evidence>
<dbReference type="InterPro" id="IPR017441">
    <property type="entry name" value="Protein_kinase_ATP_BS"/>
</dbReference>
<gene>
    <name evidence="10" type="ORF">GCU69_26975</name>
</gene>
<dbReference type="Pfam" id="PF00069">
    <property type="entry name" value="Pkinase"/>
    <property type="match status" value="1"/>
</dbReference>
<dbReference type="CDD" id="cd14014">
    <property type="entry name" value="STKc_PknB_like"/>
    <property type="match status" value="1"/>
</dbReference>
<keyword evidence="11" id="KW-1185">Reference proteome</keyword>
<dbReference type="EC" id="2.7.11.1" evidence="1"/>
<dbReference type="Proteomes" id="UP000621266">
    <property type="component" value="Unassembled WGS sequence"/>
</dbReference>
<keyword evidence="6 7" id="KW-0067">ATP-binding</keyword>
<dbReference type="RefSeq" id="WP_156207399.1">
    <property type="nucleotide sequence ID" value="NZ_WHPN01000391.1"/>
</dbReference>
<feature type="compositionally biased region" description="Low complexity" evidence="8">
    <location>
        <begin position="425"/>
        <end position="447"/>
    </location>
</feature>
<evidence type="ECO:0000256" key="6">
    <source>
        <dbReference type="ARBA" id="ARBA00022840"/>
    </source>
</evidence>
<reference evidence="10 11" key="1">
    <citation type="submission" date="2019-10" db="EMBL/GenBank/DDBJ databases">
        <title>Streptomyces tenebrisbrunneis sp.nov., an endogenous actinomycete isolated from of Lycium ruthenicum.</title>
        <authorList>
            <person name="Ma L."/>
        </authorList>
    </citation>
    <scope>NUCLEOTIDE SEQUENCE [LARGE SCALE GENOMIC DNA]</scope>
    <source>
        <strain evidence="10 11">TRM 66187</strain>
    </source>
</reference>
<dbReference type="SMART" id="SM00220">
    <property type="entry name" value="S_TKc"/>
    <property type="match status" value="1"/>
</dbReference>
<evidence type="ECO:0000256" key="5">
    <source>
        <dbReference type="ARBA" id="ARBA00022777"/>
    </source>
</evidence>
<keyword evidence="2" id="KW-0723">Serine/threonine-protein kinase</keyword>
<dbReference type="PANTHER" id="PTHR43289">
    <property type="entry name" value="MITOGEN-ACTIVATED PROTEIN KINASE KINASE KINASE 20-RELATED"/>
    <property type="match status" value="1"/>
</dbReference>
<dbReference type="Gene3D" id="3.30.200.20">
    <property type="entry name" value="Phosphorylase Kinase, domain 1"/>
    <property type="match status" value="1"/>
</dbReference>
<dbReference type="SUPFAM" id="SSF56112">
    <property type="entry name" value="Protein kinase-like (PK-like)"/>
    <property type="match status" value="1"/>
</dbReference>
<keyword evidence="4 7" id="KW-0547">Nucleotide-binding</keyword>
<keyword evidence="5 10" id="KW-0418">Kinase</keyword>